<dbReference type="InterPro" id="IPR050204">
    <property type="entry name" value="AraC_XylS_family_regulators"/>
</dbReference>
<dbReference type="CDD" id="cd06986">
    <property type="entry name" value="cupin_MmsR-like_N"/>
    <property type="match status" value="1"/>
</dbReference>
<dbReference type="PANTHER" id="PTHR46796:SF7">
    <property type="entry name" value="ARAC FAMILY TRANSCRIPTIONAL REGULATOR"/>
    <property type="match status" value="1"/>
</dbReference>
<dbReference type="GO" id="GO:0003700">
    <property type="term" value="F:DNA-binding transcription factor activity"/>
    <property type="evidence" value="ECO:0007669"/>
    <property type="project" value="InterPro"/>
</dbReference>
<accession>A0A927BVA0</accession>
<dbReference type="PANTHER" id="PTHR46796">
    <property type="entry name" value="HTH-TYPE TRANSCRIPTIONAL ACTIVATOR RHAS-RELATED"/>
    <property type="match status" value="1"/>
</dbReference>
<dbReference type="Pfam" id="PF02311">
    <property type="entry name" value="AraC_binding"/>
    <property type="match status" value="1"/>
</dbReference>
<dbReference type="Gene3D" id="1.10.10.60">
    <property type="entry name" value="Homeodomain-like"/>
    <property type="match status" value="2"/>
</dbReference>
<keyword evidence="7" id="KW-1185">Reference proteome</keyword>
<evidence type="ECO:0000259" key="5">
    <source>
        <dbReference type="PROSITE" id="PS01124"/>
    </source>
</evidence>
<evidence type="ECO:0000256" key="4">
    <source>
        <dbReference type="ARBA" id="ARBA00023163"/>
    </source>
</evidence>
<dbReference type="GO" id="GO:0043565">
    <property type="term" value="F:sequence-specific DNA binding"/>
    <property type="evidence" value="ECO:0007669"/>
    <property type="project" value="InterPro"/>
</dbReference>
<dbReference type="InterPro" id="IPR018062">
    <property type="entry name" value="HTH_AraC-typ_CS"/>
</dbReference>
<keyword evidence="4" id="KW-0804">Transcription</keyword>
<protein>
    <submittedName>
        <fullName evidence="6">AraC family transcriptional regulator</fullName>
    </submittedName>
</protein>
<reference evidence="6" key="1">
    <citation type="submission" date="2020-09" db="EMBL/GenBank/DDBJ databases">
        <title>A novel bacterium of genus Paenibacillus, isolated from South China Sea.</title>
        <authorList>
            <person name="Huang H."/>
            <person name="Mo K."/>
            <person name="Hu Y."/>
        </authorList>
    </citation>
    <scope>NUCLEOTIDE SEQUENCE</scope>
    <source>
        <strain evidence="6">IB182496</strain>
    </source>
</reference>
<organism evidence="6 7">
    <name type="scientific">Paenibacillus sabuli</name>
    <dbReference type="NCBI Taxonomy" id="2772509"/>
    <lineage>
        <taxon>Bacteria</taxon>
        <taxon>Bacillati</taxon>
        <taxon>Bacillota</taxon>
        <taxon>Bacilli</taxon>
        <taxon>Bacillales</taxon>
        <taxon>Paenibacillaceae</taxon>
        <taxon>Paenibacillus</taxon>
    </lineage>
</organism>
<name>A0A927BVA0_9BACL</name>
<dbReference type="InterPro" id="IPR018060">
    <property type="entry name" value="HTH_AraC"/>
</dbReference>
<dbReference type="SUPFAM" id="SSF51215">
    <property type="entry name" value="Regulatory protein AraC"/>
    <property type="match status" value="1"/>
</dbReference>
<dbReference type="InterPro" id="IPR009057">
    <property type="entry name" value="Homeodomain-like_sf"/>
</dbReference>
<dbReference type="PROSITE" id="PS00041">
    <property type="entry name" value="HTH_ARAC_FAMILY_1"/>
    <property type="match status" value="1"/>
</dbReference>
<gene>
    <name evidence="6" type="ORF">IDH44_12455</name>
</gene>
<evidence type="ECO:0000313" key="6">
    <source>
        <dbReference type="EMBL" id="MBD2846008.1"/>
    </source>
</evidence>
<sequence length="280" mass="30985">MKSHYSFTIALNATPGRGELTVLFSGKGKPYPLHKMGPAVYDYYLIHTVSTGRGVIECRGKRYTCSAGDSFVIVPGELFSYEADAHEPWTYQWVAFRGHAAGTLLSGLGVSGEAPVLHAAEPRRILGLYRSLRQSLQSSQAGALTDLEAGGWLRLLLSALAADQAPQTPLEAPTADIDRQIDQAILWLSLQYEQSISIARIARTLGYHRTHLSKMFKQATGLSPMQYLFKIRMERAETLLRQKLTVAQVAASVGYADALYFSKQFRKWKGLSPSAFREQA</sequence>
<dbReference type="Gene3D" id="2.60.120.280">
    <property type="entry name" value="Regulatory protein AraC"/>
    <property type="match status" value="1"/>
</dbReference>
<dbReference type="AlphaFoldDB" id="A0A927BVA0"/>
<proteinExistence type="predicted"/>
<dbReference type="InterPro" id="IPR037923">
    <property type="entry name" value="HTH-like"/>
</dbReference>
<feature type="domain" description="HTH araC/xylS-type" evidence="5">
    <location>
        <begin position="182"/>
        <end position="279"/>
    </location>
</feature>
<dbReference type="PROSITE" id="PS01124">
    <property type="entry name" value="HTH_ARAC_FAMILY_2"/>
    <property type="match status" value="1"/>
</dbReference>
<dbReference type="SUPFAM" id="SSF46689">
    <property type="entry name" value="Homeodomain-like"/>
    <property type="match status" value="2"/>
</dbReference>
<dbReference type="InterPro" id="IPR003313">
    <property type="entry name" value="AraC-bd"/>
</dbReference>
<evidence type="ECO:0000256" key="3">
    <source>
        <dbReference type="ARBA" id="ARBA00023159"/>
    </source>
</evidence>
<evidence type="ECO:0000256" key="2">
    <source>
        <dbReference type="ARBA" id="ARBA00023125"/>
    </source>
</evidence>
<dbReference type="EMBL" id="JACXIZ010000020">
    <property type="protein sequence ID" value="MBD2846008.1"/>
    <property type="molecule type" value="Genomic_DNA"/>
</dbReference>
<dbReference type="InterPro" id="IPR020449">
    <property type="entry name" value="Tscrpt_reg_AraC-type_HTH"/>
</dbReference>
<dbReference type="Proteomes" id="UP000621560">
    <property type="component" value="Unassembled WGS sequence"/>
</dbReference>
<dbReference type="SMART" id="SM00342">
    <property type="entry name" value="HTH_ARAC"/>
    <property type="match status" value="1"/>
</dbReference>
<keyword evidence="1" id="KW-0805">Transcription regulation</keyword>
<keyword evidence="2" id="KW-0238">DNA-binding</keyword>
<dbReference type="Pfam" id="PF12833">
    <property type="entry name" value="HTH_18"/>
    <property type="match status" value="1"/>
</dbReference>
<evidence type="ECO:0000313" key="7">
    <source>
        <dbReference type="Proteomes" id="UP000621560"/>
    </source>
</evidence>
<dbReference type="PRINTS" id="PR00032">
    <property type="entry name" value="HTHARAC"/>
</dbReference>
<keyword evidence="3" id="KW-0010">Activator</keyword>
<evidence type="ECO:0000256" key="1">
    <source>
        <dbReference type="ARBA" id="ARBA00023015"/>
    </source>
</evidence>
<comment type="caution">
    <text evidence="6">The sequence shown here is derived from an EMBL/GenBank/DDBJ whole genome shotgun (WGS) entry which is preliminary data.</text>
</comment>